<comment type="caution">
    <text evidence="3">The sequence shown here is derived from an EMBL/GenBank/DDBJ whole genome shotgun (WGS) entry which is preliminary data.</text>
</comment>
<organism evidence="3 4">
    <name type="scientific">Rotaria magnacalcarata</name>
    <dbReference type="NCBI Taxonomy" id="392030"/>
    <lineage>
        <taxon>Eukaryota</taxon>
        <taxon>Metazoa</taxon>
        <taxon>Spiralia</taxon>
        <taxon>Gnathifera</taxon>
        <taxon>Rotifera</taxon>
        <taxon>Eurotatoria</taxon>
        <taxon>Bdelloidea</taxon>
        <taxon>Philodinida</taxon>
        <taxon>Philodinidae</taxon>
        <taxon>Rotaria</taxon>
    </lineage>
</organism>
<evidence type="ECO:0000313" key="2">
    <source>
        <dbReference type="EMBL" id="CAF4854186.1"/>
    </source>
</evidence>
<accession>A0A8S3DV61</accession>
<dbReference type="EMBL" id="CAJOBJ010219690">
    <property type="protein sequence ID" value="CAF5030328.1"/>
    <property type="molecule type" value="Genomic_DNA"/>
</dbReference>
<sequence>MDFIRAKSEKSGSIARDDSMNNIATQTMSAAQSKRLASAPPE</sequence>
<feature type="compositionally biased region" description="Basic and acidic residues" evidence="1">
    <location>
        <begin position="1"/>
        <end position="19"/>
    </location>
</feature>
<evidence type="ECO:0000256" key="1">
    <source>
        <dbReference type="SAM" id="MobiDB-lite"/>
    </source>
</evidence>
<proteinExistence type="predicted"/>
<protein>
    <submittedName>
        <fullName evidence="3">Uncharacterized protein</fullName>
    </submittedName>
</protein>
<dbReference type="AlphaFoldDB" id="A0A8S3DV61"/>
<evidence type="ECO:0000313" key="3">
    <source>
        <dbReference type="EMBL" id="CAF5030328.1"/>
    </source>
</evidence>
<evidence type="ECO:0000313" key="4">
    <source>
        <dbReference type="Proteomes" id="UP000681720"/>
    </source>
</evidence>
<dbReference type="EMBL" id="CAJOBH010153445">
    <property type="protein sequence ID" value="CAF4854186.1"/>
    <property type="molecule type" value="Genomic_DNA"/>
</dbReference>
<feature type="region of interest" description="Disordered" evidence="1">
    <location>
        <begin position="1"/>
        <end position="23"/>
    </location>
</feature>
<dbReference type="Proteomes" id="UP000681720">
    <property type="component" value="Unassembled WGS sequence"/>
</dbReference>
<gene>
    <name evidence="2" type="ORF">BYL167_LOCUS50321</name>
    <name evidence="3" type="ORF">GIL414_LOCUS58871</name>
</gene>
<name>A0A8S3DV61_9BILA</name>
<reference evidence="3" key="1">
    <citation type="submission" date="2021-02" db="EMBL/GenBank/DDBJ databases">
        <authorList>
            <person name="Nowell W R."/>
        </authorList>
    </citation>
    <scope>NUCLEOTIDE SEQUENCE</scope>
</reference>
<dbReference type="Proteomes" id="UP000681967">
    <property type="component" value="Unassembled WGS sequence"/>
</dbReference>
<feature type="non-terminal residue" evidence="3">
    <location>
        <position position="1"/>
    </location>
</feature>